<evidence type="ECO:0000313" key="4">
    <source>
        <dbReference type="Proteomes" id="UP000515908"/>
    </source>
</evidence>
<sequence>MNPSSRRTNQILEKERENLYLLVAGGNTQTNQCSDGFFVLNLRTLVWVCLETNIGIEPFWGSTAQTLLRPDGREVMVLFSGMFDSGEIIERYYLIDPSKVCTSGRHHLHTEAYDLPRHFSGRRRASSAAVWDHYMIIFGGRNNQSEFFNDVWVFCLLTNGWTPLAASTPKELVQQYWHVAATPQLPNQVEQLDEISRVMMVRYEAELEVYEEKYTEALQYRWLSFIRAEFLKEDDQAVENGQMLPLEVLQNLVLAAVKNKMNDPNHTLPMPAATAEEFVASYQYLPAHLKREVKGKRHFHYSPVLPRTGSCAAFDPIRGIFFVYGGFFLAGFTRQATYMDLHAYYVRQHTWRSVCFSRQPYYHRDLENSPTQYSDLVKYLYSRPLTGENPYGGYIGEAKTDGAPSSLVGYLRRHLAPNQPKTEGRRTVAVCV</sequence>
<evidence type="ECO:0000256" key="1">
    <source>
        <dbReference type="ARBA" id="ARBA00022441"/>
    </source>
</evidence>
<dbReference type="OrthoDB" id="45365at2759"/>
<dbReference type="EMBL" id="LR877167">
    <property type="protein sequence ID" value="CAD2221904.1"/>
    <property type="molecule type" value="Genomic_DNA"/>
</dbReference>
<evidence type="ECO:0000313" key="3">
    <source>
        <dbReference type="EMBL" id="CAD2221904.1"/>
    </source>
</evidence>
<dbReference type="PANTHER" id="PTHR46093">
    <property type="entry name" value="ACYL-COA-BINDING DOMAIN-CONTAINING PROTEIN 5"/>
    <property type="match status" value="1"/>
</dbReference>
<protein>
    <submittedName>
        <fullName evidence="3">Kelch motif/Galactose oxidase, central domain containing protein, putative</fullName>
    </submittedName>
</protein>
<dbReference type="Gene3D" id="2.120.10.80">
    <property type="entry name" value="Kelch-type beta propeller"/>
    <property type="match status" value="1"/>
</dbReference>
<dbReference type="InterPro" id="IPR015915">
    <property type="entry name" value="Kelch-typ_b-propeller"/>
</dbReference>
<dbReference type="AlphaFoldDB" id="A0A7G2CSE5"/>
<dbReference type="VEuPathDB" id="TriTrypDB:ADEAN_000944300"/>
<proteinExistence type="predicted"/>
<dbReference type="Pfam" id="PF24681">
    <property type="entry name" value="Kelch_KLHDC2_KLHL20_DRC7"/>
    <property type="match status" value="1"/>
</dbReference>
<gene>
    <name evidence="3" type="ORF">ADEAN_000944300</name>
</gene>
<accession>A0A7G2CSE5</accession>
<keyword evidence="1" id="KW-0880">Kelch repeat</keyword>
<dbReference type="PANTHER" id="PTHR46093:SF18">
    <property type="entry name" value="FIBRONECTIN TYPE-III DOMAIN-CONTAINING PROTEIN"/>
    <property type="match status" value="1"/>
</dbReference>
<dbReference type="Proteomes" id="UP000515908">
    <property type="component" value="Chromosome 23"/>
</dbReference>
<evidence type="ECO:0000256" key="2">
    <source>
        <dbReference type="ARBA" id="ARBA00022737"/>
    </source>
</evidence>
<name>A0A7G2CSE5_9TRYP</name>
<dbReference type="InterPro" id="IPR011043">
    <property type="entry name" value="Gal_Oxase/kelch_b-propeller"/>
</dbReference>
<keyword evidence="4" id="KW-1185">Reference proteome</keyword>
<organism evidence="3 4">
    <name type="scientific">Angomonas deanei</name>
    <dbReference type="NCBI Taxonomy" id="59799"/>
    <lineage>
        <taxon>Eukaryota</taxon>
        <taxon>Discoba</taxon>
        <taxon>Euglenozoa</taxon>
        <taxon>Kinetoplastea</taxon>
        <taxon>Metakinetoplastina</taxon>
        <taxon>Trypanosomatida</taxon>
        <taxon>Trypanosomatidae</taxon>
        <taxon>Strigomonadinae</taxon>
        <taxon>Angomonas</taxon>
    </lineage>
</organism>
<keyword evidence="2" id="KW-0677">Repeat</keyword>
<dbReference type="SUPFAM" id="SSF50965">
    <property type="entry name" value="Galactose oxidase, central domain"/>
    <property type="match status" value="1"/>
</dbReference>
<reference evidence="3 4" key="1">
    <citation type="submission" date="2020-08" db="EMBL/GenBank/DDBJ databases">
        <authorList>
            <person name="Newling K."/>
            <person name="Davey J."/>
            <person name="Forrester S."/>
        </authorList>
    </citation>
    <scope>NUCLEOTIDE SEQUENCE [LARGE SCALE GENOMIC DNA]</scope>
    <source>
        <strain evidence="4">Crithidia deanei Carvalho (ATCC PRA-265)</strain>
    </source>
</reference>